<name>A0A077YUN2_TRITR</name>
<evidence type="ECO:0000313" key="2">
    <source>
        <dbReference type="EMBL" id="CDW51792.1"/>
    </source>
</evidence>
<feature type="compositionally biased region" description="Basic and acidic residues" evidence="1">
    <location>
        <begin position="164"/>
        <end position="176"/>
    </location>
</feature>
<organism evidence="2 3">
    <name type="scientific">Trichuris trichiura</name>
    <name type="common">Whipworm</name>
    <name type="synonym">Trichocephalus trichiurus</name>
    <dbReference type="NCBI Taxonomy" id="36087"/>
    <lineage>
        <taxon>Eukaryota</taxon>
        <taxon>Metazoa</taxon>
        <taxon>Ecdysozoa</taxon>
        <taxon>Nematoda</taxon>
        <taxon>Enoplea</taxon>
        <taxon>Dorylaimia</taxon>
        <taxon>Trichinellida</taxon>
        <taxon>Trichuridae</taxon>
        <taxon>Trichuris</taxon>
    </lineage>
</organism>
<dbReference type="Proteomes" id="UP000030665">
    <property type="component" value="Unassembled WGS sequence"/>
</dbReference>
<proteinExistence type="predicted"/>
<gene>
    <name evidence="2" type="ORF">TTRE_0000005101</name>
</gene>
<accession>A0A077YUN2</accession>
<feature type="region of interest" description="Disordered" evidence="1">
    <location>
        <begin position="164"/>
        <end position="194"/>
    </location>
</feature>
<reference evidence="2" key="2">
    <citation type="submission" date="2014-03" db="EMBL/GenBank/DDBJ databases">
        <title>The whipworm genome and dual-species transcriptomics of an intimate host-pathogen interaction.</title>
        <authorList>
            <person name="Foth B.J."/>
            <person name="Tsai I.J."/>
            <person name="Reid A.J."/>
            <person name="Bancroft A.J."/>
            <person name="Nichol S."/>
            <person name="Tracey A."/>
            <person name="Holroyd N."/>
            <person name="Cotton J.A."/>
            <person name="Stanley E.J."/>
            <person name="Zarowiecki M."/>
            <person name="Liu J.Z."/>
            <person name="Huckvale T."/>
            <person name="Cooper P.J."/>
            <person name="Grencis R.K."/>
            <person name="Berriman M."/>
        </authorList>
    </citation>
    <scope>NUCLEOTIDE SEQUENCE [LARGE SCALE GENOMIC DNA]</scope>
</reference>
<evidence type="ECO:0000256" key="1">
    <source>
        <dbReference type="SAM" id="MobiDB-lite"/>
    </source>
</evidence>
<dbReference type="AlphaFoldDB" id="A0A077YUN2"/>
<sequence length="278" mass="30735">MPFCLKEARNEHIGRDVMKQIEGVRLPANIMSYVALEDRMARQEDSSLSSPPSSRITSHLVTFPCYKPSNYLCELHLPQCVDREGGVEPRMTNVCCDKQAASCTHSHFASCHGHDDANNLLPFCTESYSEANDAMPSIVCIDKQENTLLPSDCLTTTTDKRTFDGDSVDSAKRDHGGSTSVRRLPAKGAPDWKDGERRMAMDRSWVVDTSFQQGEAKSLSCAIQQIVGSRHRAQSLPNLCQHHVSTNKVAGLFSEAVPGRYLSDLECLGENARGRMQA</sequence>
<protein>
    <submittedName>
        <fullName evidence="2">Uncharacterized protein</fullName>
    </submittedName>
</protein>
<keyword evidence="3" id="KW-1185">Reference proteome</keyword>
<reference evidence="2" key="1">
    <citation type="submission" date="2014-01" db="EMBL/GenBank/DDBJ databases">
        <authorList>
            <person name="Aslett M."/>
        </authorList>
    </citation>
    <scope>NUCLEOTIDE SEQUENCE</scope>
</reference>
<evidence type="ECO:0000313" key="3">
    <source>
        <dbReference type="Proteomes" id="UP000030665"/>
    </source>
</evidence>
<dbReference type="EMBL" id="HG805809">
    <property type="protein sequence ID" value="CDW51792.1"/>
    <property type="molecule type" value="Genomic_DNA"/>
</dbReference>